<keyword evidence="3" id="KW-1185">Reference proteome</keyword>
<evidence type="ECO:0000313" key="2">
    <source>
        <dbReference type="EMBL" id="BCK54085.1"/>
    </source>
</evidence>
<gene>
    <name evidence="2" type="ORF">NWFMUON74_18570</name>
</gene>
<proteinExistence type="predicted"/>
<keyword evidence="1" id="KW-0812">Transmembrane</keyword>
<keyword evidence="1" id="KW-0472">Membrane</keyword>
<sequence length="75" mass="7912">MSTQSSWPQAAPDRRTTVHRNRVTVVRVVLALGALAVVAAGCYALVAGAFPAETTTPAVVPPARVTWTGVMPRQQ</sequence>
<dbReference type="Proteomes" id="UP000516173">
    <property type="component" value="Chromosome"/>
</dbReference>
<dbReference type="AlphaFoldDB" id="A0A7G1KG55"/>
<dbReference type="EMBL" id="AP023396">
    <property type="protein sequence ID" value="BCK54085.1"/>
    <property type="molecule type" value="Genomic_DNA"/>
</dbReference>
<dbReference type="GeneID" id="80346424"/>
<protein>
    <submittedName>
        <fullName evidence="2">Uncharacterized protein</fullName>
    </submittedName>
</protein>
<evidence type="ECO:0000256" key="1">
    <source>
        <dbReference type="SAM" id="Phobius"/>
    </source>
</evidence>
<dbReference type="RefSeq" id="WP_187687393.1">
    <property type="nucleotide sequence ID" value="NZ_AP023396.1"/>
</dbReference>
<reference evidence="2 3" key="1">
    <citation type="submission" date="2020-08" db="EMBL/GenBank/DDBJ databases">
        <title>Genome Sequencing of Nocardia wallacei strain FMUON74 and assembly.</title>
        <authorList>
            <person name="Toyokawa M."/>
            <person name="Uesaka K."/>
        </authorList>
    </citation>
    <scope>NUCLEOTIDE SEQUENCE [LARGE SCALE GENOMIC DNA]</scope>
    <source>
        <strain evidence="2 3">FMUON74</strain>
    </source>
</reference>
<organism evidence="2 3">
    <name type="scientific">Nocardia wallacei</name>
    <dbReference type="NCBI Taxonomy" id="480035"/>
    <lineage>
        <taxon>Bacteria</taxon>
        <taxon>Bacillati</taxon>
        <taxon>Actinomycetota</taxon>
        <taxon>Actinomycetes</taxon>
        <taxon>Mycobacteriales</taxon>
        <taxon>Nocardiaceae</taxon>
        <taxon>Nocardia</taxon>
    </lineage>
</organism>
<name>A0A7G1KG55_9NOCA</name>
<feature type="transmembrane region" description="Helical" evidence="1">
    <location>
        <begin position="24"/>
        <end position="46"/>
    </location>
</feature>
<keyword evidence="1" id="KW-1133">Transmembrane helix</keyword>
<evidence type="ECO:0000313" key="3">
    <source>
        <dbReference type="Proteomes" id="UP000516173"/>
    </source>
</evidence>
<accession>A0A7G1KG55</accession>
<dbReference type="KEGG" id="nwl:NWFMUON74_18570"/>